<evidence type="ECO:0008006" key="5">
    <source>
        <dbReference type="Google" id="ProtNLM"/>
    </source>
</evidence>
<accession>A0A1H6RL74</accession>
<name>A0A1H6RL74_9RHOB</name>
<organism evidence="3 4">
    <name type="scientific">Cribrihabitans marinus</name>
    <dbReference type="NCBI Taxonomy" id="1227549"/>
    <lineage>
        <taxon>Bacteria</taxon>
        <taxon>Pseudomonadati</taxon>
        <taxon>Pseudomonadota</taxon>
        <taxon>Alphaproteobacteria</taxon>
        <taxon>Rhodobacterales</taxon>
        <taxon>Paracoccaceae</taxon>
        <taxon>Cribrihabitans</taxon>
    </lineage>
</organism>
<evidence type="ECO:0000256" key="1">
    <source>
        <dbReference type="SAM" id="Coils"/>
    </source>
</evidence>
<protein>
    <recommendedName>
        <fullName evidence="5">Lipoprotein</fullName>
    </recommendedName>
</protein>
<feature type="coiled-coil region" evidence="1">
    <location>
        <begin position="46"/>
        <end position="87"/>
    </location>
</feature>
<dbReference type="AlphaFoldDB" id="A0A1H6RL74"/>
<keyword evidence="1" id="KW-0175">Coiled coil</keyword>
<gene>
    <name evidence="3" type="ORF">SAMN05444007_101447</name>
</gene>
<dbReference type="RefSeq" id="WP_143057865.1">
    <property type="nucleotide sequence ID" value="NZ_BMGV01000001.1"/>
</dbReference>
<evidence type="ECO:0000256" key="2">
    <source>
        <dbReference type="SAM" id="SignalP"/>
    </source>
</evidence>
<proteinExistence type="predicted"/>
<keyword evidence="4" id="KW-1185">Reference proteome</keyword>
<dbReference type="Proteomes" id="UP000199379">
    <property type="component" value="Unassembled WGS sequence"/>
</dbReference>
<dbReference type="EMBL" id="FNYD01000001">
    <property type="protein sequence ID" value="SEI52345.1"/>
    <property type="molecule type" value="Genomic_DNA"/>
</dbReference>
<reference evidence="3 4" key="1">
    <citation type="submission" date="2016-10" db="EMBL/GenBank/DDBJ databases">
        <authorList>
            <person name="de Groot N.N."/>
        </authorList>
    </citation>
    <scope>NUCLEOTIDE SEQUENCE [LARGE SCALE GENOMIC DNA]</scope>
    <source>
        <strain evidence="3 4">DSM 29340</strain>
    </source>
</reference>
<dbReference type="OrthoDB" id="7860061at2"/>
<dbReference type="STRING" id="1227549.SAMN05444007_101447"/>
<dbReference type="PROSITE" id="PS51257">
    <property type="entry name" value="PROKAR_LIPOPROTEIN"/>
    <property type="match status" value="1"/>
</dbReference>
<evidence type="ECO:0000313" key="4">
    <source>
        <dbReference type="Proteomes" id="UP000199379"/>
    </source>
</evidence>
<feature type="signal peptide" evidence="2">
    <location>
        <begin position="1"/>
        <end position="17"/>
    </location>
</feature>
<feature type="chain" id="PRO_5011491140" description="Lipoprotein" evidence="2">
    <location>
        <begin position="18"/>
        <end position="138"/>
    </location>
</feature>
<keyword evidence="2" id="KW-0732">Signal</keyword>
<sequence length="138" mass="14202">MMRPALLRLVAPALLLAGCQTTSDPAEGGFFDGVSGIASGSYDARIDTAEADVAGAQARNEALAAQIRGSESELAQLKLQILQQRNTLGTPDAATASRIDRVLNDTPGGATPDARLAALQRSISEARALSADLARLSG</sequence>
<evidence type="ECO:0000313" key="3">
    <source>
        <dbReference type="EMBL" id="SEI52345.1"/>
    </source>
</evidence>